<dbReference type="EMBL" id="CP163431">
    <property type="protein sequence ID" value="XDQ07375.1"/>
    <property type="molecule type" value="Genomic_DNA"/>
</dbReference>
<gene>
    <name evidence="3" type="ORF">AB5J58_47490</name>
</gene>
<name>A0AB39MLY2_9ACTN</name>
<dbReference type="InterPro" id="IPR011008">
    <property type="entry name" value="Dimeric_a/b-barrel"/>
</dbReference>
<dbReference type="InterPro" id="IPR050744">
    <property type="entry name" value="AI-2_Isomerase_LsrG"/>
</dbReference>
<dbReference type="SUPFAM" id="SSF54909">
    <property type="entry name" value="Dimeric alpha+beta barrel"/>
    <property type="match status" value="1"/>
</dbReference>
<dbReference type="CDD" id="cd06587">
    <property type="entry name" value="VOC"/>
    <property type="match status" value="1"/>
</dbReference>
<proteinExistence type="predicted"/>
<protein>
    <submittedName>
        <fullName evidence="3">Antibiotic biosynthesis monooxygenase</fullName>
    </submittedName>
</protein>
<accession>A0AB39MLY2</accession>
<organism evidence="3">
    <name type="scientific">Streptomyces sp. R08</name>
    <dbReference type="NCBI Taxonomy" id="3238624"/>
    <lineage>
        <taxon>Bacteria</taxon>
        <taxon>Bacillati</taxon>
        <taxon>Actinomycetota</taxon>
        <taxon>Actinomycetes</taxon>
        <taxon>Kitasatosporales</taxon>
        <taxon>Streptomycetaceae</taxon>
        <taxon>Streptomyces</taxon>
    </lineage>
</organism>
<dbReference type="InterPro" id="IPR037523">
    <property type="entry name" value="VOC_core"/>
</dbReference>
<dbReference type="AlphaFoldDB" id="A0AB39MLY2"/>
<reference evidence="3" key="1">
    <citation type="submission" date="2024-07" db="EMBL/GenBank/DDBJ databases">
        <authorList>
            <person name="Yu S.T."/>
        </authorList>
    </citation>
    <scope>NUCLEOTIDE SEQUENCE</scope>
    <source>
        <strain evidence="3">R08</strain>
    </source>
</reference>
<dbReference type="InterPro" id="IPR007138">
    <property type="entry name" value="ABM_dom"/>
</dbReference>
<dbReference type="InterPro" id="IPR029068">
    <property type="entry name" value="Glyas_Bleomycin-R_OHBP_Dase"/>
</dbReference>
<feature type="domain" description="VOC" evidence="2">
    <location>
        <begin position="8"/>
        <end position="130"/>
    </location>
</feature>
<keyword evidence="3" id="KW-0560">Oxidoreductase</keyword>
<dbReference type="GO" id="GO:0004497">
    <property type="term" value="F:monooxygenase activity"/>
    <property type="evidence" value="ECO:0007669"/>
    <property type="project" value="UniProtKB-KW"/>
</dbReference>
<evidence type="ECO:0000259" key="1">
    <source>
        <dbReference type="PROSITE" id="PS51725"/>
    </source>
</evidence>
<dbReference type="Pfam" id="PF00903">
    <property type="entry name" value="Glyoxalase"/>
    <property type="match status" value="1"/>
</dbReference>
<dbReference type="RefSeq" id="WP_369192160.1">
    <property type="nucleotide sequence ID" value="NZ_CP163431.1"/>
</dbReference>
<dbReference type="InterPro" id="IPR004360">
    <property type="entry name" value="Glyas_Fos-R_dOase_dom"/>
</dbReference>
<keyword evidence="3" id="KW-0503">Monooxygenase</keyword>
<dbReference type="Gene3D" id="3.30.70.100">
    <property type="match status" value="1"/>
</dbReference>
<dbReference type="PANTHER" id="PTHR33336">
    <property type="entry name" value="QUINOL MONOOXYGENASE YGIN-RELATED"/>
    <property type="match status" value="1"/>
</dbReference>
<dbReference type="PROSITE" id="PS51725">
    <property type="entry name" value="ABM"/>
    <property type="match status" value="1"/>
</dbReference>
<sequence>MNTPCHDGIHHIKLPVTDLERSTEWYTTVLGARRLTRLDHRRPDGTLFAVILDIPGIAGRVELRLDPATAKSLSGYDFLTLAVTDKPAMDSWVTRLDSLGVHHSPLIVALVGWLLVVPDPDNLRLRFYTTEPHGLAASAVEFDSPWLGAGVTVEPDRHDVVSAIGRMTVLPGHEEEVLNLMHTVADATRQEDGCLAYRLHRAKDNPHAIVVYESWAGPDAMAAHQRTAHMDLFKKSASSLVEWPPQIELLSPEA</sequence>
<dbReference type="PROSITE" id="PS51819">
    <property type="entry name" value="VOC"/>
    <property type="match status" value="1"/>
</dbReference>
<evidence type="ECO:0000259" key="2">
    <source>
        <dbReference type="PROSITE" id="PS51819"/>
    </source>
</evidence>
<dbReference type="SUPFAM" id="SSF54593">
    <property type="entry name" value="Glyoxalase/Bleomycin resistance protein/Dihydroxybiphenyl dioxygenase"/>
    <property type="match status" value="1"/>
</dbReference>
<dbReference type="Pfam" id="PF03992">
    <property type="entry name" value="ABM"/>
    <property type="match status" value="1"/>
</dbReference>
<evidence type="ECO:0000313" key="3">
    <source>
        <dbReference type="EMBL" id="XDQ07375.1"/>
    </source>
</evidence>
<feature type="domain" description="ABM" evidence="1">
    <location>
        <begin position="161"/>
        <end position="250"/>
    </location>
</feature>
<dbReference type="PANTHER" id="PTHR33336:SF15">
    <property type="entry name" value="ABM DOMAIN-CONTAINING PROTEIN"/>
    <property type="match status" value="1"/>
</dbReference>
<dbReference type="Gene3D" id="3.10.180.10">
    <property type="entry name" value="2,3-Dihydroxybiphenyl 1,2-Dioxygenase, domain 1"/>
    <property type="match status" value="1"/>
</dbReference>